<keyword evidence="4" id="KW-1003">Cell membrane</keyword>
<dbReference type="EMBL" id="ADKX01000048">
    <property type="protein sequence ID" value="EFW03380.1"/>
    <property type="molecule type" value="Genomic_DNA"/>
</dbReference>
<sequence>MREKISKLNFLKKLSLVQQLIVVLSFVGLLLVAVMMPLVDYNLSSIIDSQMYETLSISQYAVINDSYMPNKQAKQTYHIIYNSSTQIFEKSNIVSENFVLELYQDLFGKDLQQLVNTSHSKVKNKGTFGNETFYYMITRYSQDSQYYLISIVNSDYSNDLITSLRNQIIYIQYGFFVIFAIMMILWVLTLINPLKKIKNYIDNIKNRKNDELFIDREDEIGIVSQALVEMKEDLERQESIKEEMIHNISHDLKTPIALIQTYGQSVKDDIYPYGDKNSSMDIILENAERLEHKVKSFLYLNRLDYLQGENNELGTFDMKQLIEKIVNQMDALKPELTLKTDLEDVCFIGDEEHWRVAIENIIENATRYAKTEIHIILKEKYLEIYNDGDHIDQETLPFLFNPYVKGVKGQFGLGLSIVSKISSMFGYQVHAVNQETGVSFIFKEKNSIIRCCFFYE</sequence>
<dbReference type="InterPro" id="IPR036097">
    <property type="entry name" value="HisK_dim/P_sf"/>
</dbReference>
<dbReference type="Gene3D" id="3.30.565.10">
    <property type="entry name" value="Histidine kinase-like ATPase, C-terminal domain"/>
    <property type="match status" value="1"/>
</dbReference>
<dbReference type="RefSeq" id="WP_008790526.1">
    <property type="nucleotide sequence ID" value="NZ_GL636583.1"/>
</dbReference>
<comment type="subcellular location">
    <subcellularLocation>
        <location evidence="2">Cell membrane</location>
        <topology evidence="2">Multi-pass membrane protein</topology>
    </subcellularLocation>
</comment>
<evidence type="ECO:0000259" key="15">
    <source>
        <dbReference type="PROSITE" id="PS50109"/>
    </source>
</evidence>
<keyword evidence="9" id="KW-0418">Kinase</keyword>
<dbReference type="SUPFAM" id="SSF47384">
    <property type="entry name" value="Homodimeric domain of signal transducing histidine kinase"/>
    <property type="match status" value="1"/>
</dbReference>
<dbReference type="PANTHER" id="PTHR45528:SF1">
    <property type="entry name" value="SENSOR HISTIDINE KINASE CPXA"/>
    <property type="match status" value="1"/>
</dbReference>
<dbReference type="InterPro" id="IPR003661">
    <property type="entry name" value="HisK_dim/P_dom"/>
</dbReference>
<dbReference type="GO" id="GO:0005886">
    <property type="term" value="C:plasma membrane"/>
    <property type="evidence" value="ECO:0007669"/>
    <property type="project" value="UniProtKB-SubCell"/>
</dbReference>
<dbReference type="GO" id="GO:0000155">
    <property type="term" value="F:phosphorelay sensor kinase activity"/>
    <property type="evidence" value="ECO:0007669"/>
    <property type="project" value="InterPro"/>
</dbReference>
<gene>
    <name evidence="16" type="ORF">HMPREF9488_03444</name>
</gene>
<dbReference type="InterPro" id="IPR003594">
    <property type="entry name" value="HATPase_dom"/>
</dbReference>
<comment type="caution">
    <text evidence="16">The sequence shown here is derived from an EMBL/GenBank/DDBJ whole genome shotgun (WGS) entry which is preliminary data.</text>
</comment>
<dbReference type="eggNOG" id="COG0642">
    <property type="taxonomic scope" value="Bacteria"/>
</dbReference>
<keyword evidence="17" id="KW-1185">Reference proteome</keyword>
<dbReference type="Proteomes" id="UP000003157">
    <property type="component" value="Unassembled WGS sequence"/>
</dbReference>
<dbReference type="HOGENOM" id="CLU_000445_89_6_9"/>
<comment type="catalytic activity">
    <reaction evidence="1">
        <text>ATP + protein L-histidine = ADP + protein N-phospho-L-histidine.</text>
        <dbReference type="EC" id="2.7.13.3"/>
    </reaction>
</comment>
<dbReference type="InterPro" id="IPR036890">
    <property type="entry name" value="HATPase_C_sf"/>
</dbReference>
<dbReference type="GO" id="GO:0005524">
    <property type="term" value="F:ATP binding"/>
    <property type="evidence" value="ECO:0007669"/>
    <property type="project" value="UniProtKB-KW"/>
</dbReference>
<evidence type="ECO:0000256" key="9">
    <source>
        <dbReference type="ARBA" id="ARBA00022777"/>
    </source>
</evidence>
<keyword evidence="11 14" id="KW-1133">Transmembrane helix</keyword>
<dbReference type="STRING" id="100884.GCA_000269565_00777"/>
<feature type="transmembrane region" description="Helical" evidence="14">
    <location>
        <begin position="170"/>
        <end position="191"/>
    </location>
</feature>
<organism evidence="16 17">
    <name type="scientific">Coprobacillus cateniformis</name>
    <dbReference type="NCBI Taxonomy" id="100884"/>
    <lineage>
        <taxon>Bacteria</taxon>
        <taxon>Bacillati</taxon>
        <taxon>Bacillota</taxon>
        <taxon>Erysipelotrichia</taxon>
        <taxon>Erysipelotrichales</taxon>
        <taxon>Coprobacillaceae</taxon>
        <taxon>Coprobacillus</taxon>
    </lineage>
</organism>
<protein>
    <recommendedName>
        <fullName evidence="3">histidine kinase</fullName>
        <ecNumber evidence="3">2.7.13.3</ecNumber>
    </recommendedName>
</protein>
<evidence type="ECO:0000256" key="5">
    <source>
        <dbReference type="ARBA" id="ARBA00022553"/>
    </source>
</evidence>
<evidence type="ECO:0000256" key="2">
    <source>
        <dbReference type="ARBA" id="ARBA00004651"/>
    </source>
</evidence>
<keyword evidence="6" id="KW-0808">Transferase</keyword>
<dbReference type="AlphaFoldDB" id="E7GFA1"/>
<dbReference type="Gene3D" id="1.10.287.130">
    <property type="match status" value="1"/>
</dbReference>
<dbReference type="SUPFAM" id="SSF55874">
    <property type="entry name" value="ATPase domain of HSP90 chaperone/DNA topoisomerase II/histidine kinase"/>
    <property type="match status" value="1"/>
</dbReference>
<feature type="transmembrane region" description="Helical" evidence="14">
    <location>
        <begin position="20"/>
        <end position="39"/>
    </location>
</feature>
<evidence type="ECO:0000256" key="13">
    <source>
        <dbReference type="ARBA" id="ARBA00023136"/>
    </source>
</evidence>
<keyword evidence="8" id="KW-0547">Nucleotide-binding</keyword>
<evidence type="ECO:0000256" key="11">
    <source>
        <dbReference type="ARBA" id="ARBA00022989"/>
    </source>
</evidence>
<dbReference type="CDD" id="cd00082">
    <property type="entry name" value="HisKA"/>
    <property type="match status" value="1"/>
</dbReference>
<proteinExistence type="predicted"/>
<evidence type="ECO:0000256" key="1">
    <source>
        <dbReference type="ARBA" id="ARBA00000085"/>
    </source>
</evidence>
<evidence type="ECO:0000256" key="10">
    <source>
        <dbReference type="ARBA" id="ARBA00022840"/>
    </source>
</evidence>
<evidence type="ECO:0000313" key="16">
    <source>
        <dbReference type="EMBL" id="EFW03380.1"/>
    </source>
</evidence>
<dbReference type="Gene3D" id="6.10.340.10">
    <property type="match status" value="1"/>
</dbReference>
<evidence type="ECO:0000256" key="12">
    <source>
        <dbReference type="ARBA" id="ARBA00023012"/>
    </source>
</evidence>
<name>E7GFA1_9FIRM</name>
<dbReference type="PROSITE" id="PS50109">
    <property type="entry name" value="HIS_KIN"/>
    <property type="match status" value="1"/>
</dbReference>
<dbReference type="PANTHER" id="PTHR45528">
    <property type="entry name" value="SENSOR HISTIDINE KINASE CPXA"/>
    <property type="match status" value="1"/>
</dbReference>
<evidence type="ECO:0000256" key="7">
    <source>
        <dbReference type="ARBA" id="ARBA00022692"/>
    </source>
</evidence>
<keyword evidence="12" id="KW-0902">Two-component regulatory system</keyword>
<dbReference type="Pfam" id="PF02518">
    <property type="entry name" value="HATPase_c"/>
    <property type="match status" value="1"/>
</dbReference>
<evidence type="ECO:0000256" key="4">
    <source>
        <dbReference type="ARBA" id="ARBA00022475"/>
    </source>
</evidence>
<keyword evidence="5" id="KW-0597">Phosphoprotein</keyword>
<dbReference type="SMART" id="SM00388">
    <property type="entry name" value="HisKA"/>
    <property type="match status" value="1"/>
</dbReference>
<evidence type="ECO:0000256" key="14">
    <source>
        <dbReference type="SAM" id="Phobius"/>
    </source>
</evidence>
<dbReference type="SMART" id="SM00387">
    <property type="entry name" value="HATPase_c"/>
    <property type="match status" value="1"/>
</dbReference>
<feature type="domain" description="Histidine kinase" evidence="15">
    <location>
        <begin position="247"/>
        <end position="448"/>
    </location>
</feature>
<keyword evidence="10" id="KW-0067">ATP-binding</keyword>
<evidence type="ECO:0000256" key="8">
    <source>
        <dbReference type="ARBA" id="ARBA00022741"/>
    </source>
</evidence>
<dbReference type="Pfam" id="PF00512">
    <property type="entry name" value="HisKA"/>
    <property type="match status" value="1"/>
</dbReference>
<evidence type="ECO:0000256" key="6">
    <source>
        <dbReference type="ARBA" id="ARBA00022679"/>
    </source>
</evidence>
<dbReference type="EC" id="2.7.13.3" evidence="3"/>
<accession>E7GFA1</accession>
<dbReference type="InterPro" id="IPR005467">
    <property type="entry name" value="His_kinase_dom"/>
</dbReference>
<evidence type="ECO:0000313" key="17">
    <source>
        <dbReference type="Proteomes" id="UP000003157"/>
    </source>
</evidence>
<evidence type="ECO:0000256" key="3">
    <source>
        <dbReference type="ARBA" id="ARBA00012438"/>
    </source>
</evidence>
<reference evidence="16 17" key="1">
    <citation type="submission" date="2010-12" db="EMBL/GenBank/DDBJ databases">
        <title>The Genome Sequence of Coprobacillus sp. strain 29_1.</title>
        <authorList>
            <consortium name="The Broad Institute Genome Sequencing Platform"/>
            <person name="Earl A."/>
            <person name="Ward D."/>
            <person name="Feldgarden M."/>
            <person name="Gevers D."/>
            <person name="Daigneault M."/>
            <person name="Sibley C.D."/>
            <person name="White A."/>
            <person name="Strauss J."/>
            <person name="Allen-Vercoe E."/>
            <person name="Young S.K."/>
            <person name="Zeng Q."/>
            <person name="Gargeya S."/>
            <person name="Fitzgerald M."/>
            <person name="Haas B."/>
            <person name="Abouelleil A."/>
            <person name="Alvarado L."/>
            <person name="Arachchi H.M."/>
            <person name="Berlin A."/>
            <person name="Brown A."/>
            <person name="Chapman S.B."/>
            <person name="Chen Z."/>
            <person name="Dunbar C."/>
            <person name="Freedman E."/>
            <person name="Gearin G."/>
            <person name="Gellesch M."/>
            <person name="Goldberg J."/>
            <person name="Griggs A."/>
            <person name="Gujja S."/>
            <person name="Heilman E."/>
            <person name="Heiman D."/>
            <person name="Howarth C."/>
            <person name="Larson L."/>
            <person name="Lui A."/>
            <person name="MacDonald P.J.P."/>
            <person name="Mehta T."/>
            <person name="Montmayeur A."/>
            <person name="Murphy C."/>
            <person name="Neiman D."/>
            <person name="Pearson M."/>
            <person name="Priest M."/>
            <person name="Roberts A."/>
            <person name="Saif S."/>
            <person name="Shea T."/>
            <person name="Shenoy N."/>
            <person name="Sisk P."/>
            <person name="Stolte C."/>
            <person name="Sykes S."/>
            <person name="White J."/>
            <person name="Yandava C."/>
            <person name="Nusbaum C."/>
            <person name="Birren B."/>
        </authorList>
    </citation>
    <scope>NUCLEOTIDE SEQUENCE [LARGE SCALE GENOMIC DNA]</scope>
    <source>
        <strain evidence="16 17">29_1</strain>
    </source>
</reference>
<keyword evidence="13 14" id="KW-0472">Membrane</keyword>
<keyword evidence="7 14" id="KW-0812">Transmembrane</keyword>
<dbReference type="InterPro" id="IPR050398">
    <property type="entry name" value="HssS/ArlS-like"/>
</dbReference>